<evidence type="ECO:0000256" key="1">
    <source>
        <dbReference type="ARBA" id="ARBA00022679"/>
    </source>
</evidence>
<dbReference type="EMBL" id="LT976981">
    <property type="protein sequence ID" value="SOZ74867.1"/>
    <property type="molecule type" value="Genomic_DNA"/>
</dbReference>
<organism evidence="6 8">
    <name type="scientific">Cupriavidus taiwanensis</name>
    <dbReference type="NCBI Taxonomy" id="164546"/>
    <lineage>
        <taxon>Bacteria</taxon>
        <taxon>Pseudomonadati</taxon>
        <taxon>Pseudomonadota</taxon>
        <taxon>Betaproteobacteria</taxon>
        <taxon>Burkholderiales</taxon>
        <taxon>Burkholderiaceae</taxon>
        <taxon>Cupriavidus</taxon>
    </lineage>
</organism>
<geneLocation type="plasmid" evidence="8">
    <name>cbm2613_p</name>
</geneLocation>
<evidence type="ECO:0000259" key="5">
    <source>
        <dbReference type="PROSITE" id="PS51186"/>
    </source>
</evidence>
<sequence>MMIEVTIRDATSEDMEAVCAIYNDAVENTTAIWNEVLVDVANRLDWLSARRQVGFPVLVALDTTSVVVGYASFGDWRAFDGYRHTVEHSVYVRNDQRGKGIAGSLMKALIERAGELGKHIMVGAIEAGNASSIRLHEKLGFEQVGLMKEVGTKFGKWLDLVFMQLNIDHRADPDGAWKQ</sequence>
<evidence type="ECO:0000256" key="3">
    <source>
        <dbReference type="ARBA" id="ARBA00050603"/>
    </source>
</evidence>
<dbReference type="PANTHER" id="PTHR43072:SF23">
    <property type="entry name" value="UPF0039 PROTEIN C11D3.02C"/>
    <property type="match status" value="1"/>
</dbReference>
<evidence type="ECO:0000313" key="6">
    <source>
        <dbReference type="EMBL" id="SOZ74867.1"/>
    </source>
</evidence>
<dbReference type="InterPro" id="IPR016181">
    <property type="entry name" value="Acyl_CoA_acyltransferase"/>
</dbReference>
<dbReference type="EMBL" id="LT984809">
    <property type="protein sequence ID" value="SPD49297.1"/>
    <property type="molecule type" value="Genomic_DNA"/>
</dbReference>
<dbReference type="RefSeq" id="WP_269462462.1">
    <property type="nucleotide sequence ID" value="NZ_LT976979.1"/>
</dbReference>
<keyword evidence="1 7" id="KW-0808">Transferase</keyword>
<geneLocation type="plasmid" evidence="6">
    <name>CBM2613_p</name>
</geneLocation>
<dbReference type="CDD" id="cd04301">
    <property type="entry name" value="NAT_SF"/>
    <property type="match status" value="1"/>
</dbReference>
<protein>
    <submittedName>
        <fullName evidence="6 7">Acyltransferase with acyl-CoA N-acyltransferase domain</fullName>
    </submittedName>
</protein>
<evidence type="ECO:0000313" key="7">
    <source>
        <dbReference type="EMBL" id="SPD49297.1"/>
    </source>
</evidence>
<comment type="catalytic activity">
    <reaction evidence="3">
        <text>L-methionine sulfoximine + acetyl-CoA = N-acetyl-L-methionine sulfoximine + CoA + H(+)</text>
        <dbReference type="Rhea" id="RHEA:47660"/>
        <dbReference type="ChEBI" id="CHEBI:15378"/>
        <dbReference type="ChEBI" id="CHEBI:57287"/>
        <dbReference type="ChEBI" id="CHEBI:57288"/>
        <dbReference type="ChEBI" id="CHEBI:87826"/>
        <dbReference type="ChEBI" id="CHEBI:87827"/>
    </reaction>
</comment>
<name>A0A375FJ06_9BURK</name>
<proteinExistence type="predicted"/>
<dbReference type="GO" id="GO:0016747">
    <property type="term" value="F:acyltransferase activity, transferring groups other than amino-acyl groups"/>
    <property type="evidence" value="ECO:0007669"/>
    <property type="project" value="InterPro"/>
</dbReference>
<dbReference type="SUPFAM" id="SSF55729">
    <property type="entry name" value="Acyl-CoA N-acyltransferases (Nat)"/>
    <property type="match status" value="1"/>
</dbReference>
<gene>
    <name evidence="7" type="primary">yncA</name>
    <name evidence="7" type="ORF">CBM2612_P0642</name>
    <name evidence="6" type="ORF">CBM2613_P60176</name>
</gene>
<dbReference type="Proteomes" id="UP000256952">
    <property type="component" value="Plasmid CBM2613_p"/>
</dbReference>
<evidence type="ECO:0000313" key="8">
    <source>
        <dbReference type="Proteomes" id="UP000256952"/>
    </source>
</evidence>
<dbReference type="PANTHER" id="PTHR43072">
    <property type="entry name" value="N-ACETYLTRANSFERASE"/>
    <property type="match status" value="1"/>
</dbReference>
<dbReference type="PROSITE" id="PS51186">
    <property type="entry name" value="GNAT"/>
    <property type="match status" value="1"/>
</dbReference>
<feature type="domain" description="N-acetyltransferase" evidence="5">
    <location>
        <begin position="5"/>
        <end position="168"/>
    </location>
</feature>
<reference evidence="7 8" key="1">
    <citation type="submission" date="2018-01" db="EMBL/GenBank/DDBJ databases">
        <authorList>
            <person name="Gaut B.S."/>
            <person name="Morton B.R."/>
            <person name="Clegg M.T."/>
            <person name="Duvall M.R."/>
        </authorList>
    </citation>
    <scope>NUCLEOTIDE SEQUENCE [LARGE SCALE GENOMIC DNA]</scope>
    <source>
        <strain evidence="7">Cupriavidus taiwanensis STM 8555</strain>
        <plasmid evidence="7">I</plasmid>
        <plasmid evidence="8">Plasmid cbm2613_p</plasmid>
    </source>
</reference>
<geneLocation type="plasmid" evidence="7">
    <name>I</name>
</geneLocation>
<dbReference type="InterPro" id="IPR000182">
    <property type="entry name" value="GNAT_dom"/>
</dbReference>
<accession>A0A375FJ06</accession>
<keyword evidence="6" id="KW-0614">Plasmid</keyword>
<dbReference type="AlphaFoldDB" id="A0A375FJ06"/>
<keyword evidence="2 6" id="KW-0012">Acyltransferase</keyword>
<evidence type="ECO:0000256" key="2">
    <source>
        <dbReference type="ARBA" id="ARBA00023315"/>
    </source>
</evidence>
<dbReference type="FunFam" id="3.40.630.30:FF:000026">
    <property type="entry name" value="Phosphinothricin acetyltransferase"/>
    <property type="match status" value="1"/>
</dbReference>
<comment type="catalytic activity">
    <reaction evidence="4">
        <text>L-methionine sulfone + acetyl-CoA = N-acetyl-L-methionine sulfone + CoA + H(+)</text>
        <dbReference type="Rhea" id="RHEA:47656"/>
        <dbReference type="ChEBI" id="CHEBI:15378"/>
        <dbReference type="ChEBI" id="CHEBI:57287"/>
        <dbReference type="ChEBI" id="CHEBI:57288"/>
        <dbReference type="ChEBI" id="CHEBI:87824"/>
        <dbReference type="ChEBI" id="CHEBI:87825"/>
    </reaction>
</comment>
<dbReference type="Gene3D" id="3.40.630.30">
    <property type="match status" value="1"/>
</dbReference>
<evidence type="ECO:0000256" key="4">
    <source>
        <dbReference type="ARBA" id="ARBA00051334"/>
    </source>
</evidence>
<reference evidence="6" key="2">
    <citation type="submission" date="2018-01" db="EMBL/GenBank/DDBJ databases">
        <authorList>
            <person name="Clerissi C."/>
        </authorList>
    </citation>
    <scope>NUCLEOTIDE SEQUENCE</scope>
    <source>
        <strain evidence="6">Cupriavidus taiwanensis STM 8556</strain>
        <plasmid evidence="6">CBM2613_p</plasmid>
    </source>
</reference>
<dbReference type="Pfam" id="PF00583">
    <property type="entry name" value="Acetyltransf_1"/>
    <property type="match status" value="1"/>
</dbReference>